<reference evidence="1 4" key="2">
    <citation type="submission" date="2019-06" db="EMBL/GenBank/DDBJ databases">
        <title>Whole genome shotgun sequence of Brevibacillus agri NBRC 15538.</title>
        <authorList>
            <person name="Hosoyama A."/>
            <person name="Uohara A."/>
            <person name="Ohji S."/>
            <person name="Ichikawa N."/>
        </authorList>
    </citation>
    <scope>NUCLEOTIDE SEQUENCE [LARGE SCALE GENOMIC DNA]</scope>
    <source>
        <strain evidence="1 4">NBRC 15538</strain>
    </source>
</reference>
<proteinExistence type="predicted"/>
<evidence type="ECO:0000313" key="2">
    <source>
        <dbReference type="EMBL" id="RNB52934.1"/>
    </source>
</evidence>
<accession>A0A3M8ANY1</accession>
<name>A0A3M8ANY1_9BACL</name>
<evidence type="ECO:0000313" key="4">
    <source>
        <dbReference type="Proteomes" id="UP000317180"/>
    </source>
</evidence>
<dbReference type="RefSeq" id="WP_005836896.1">
    <property type="nucleotide sequence ID" value="NZ_BJOD01000034.1"/>
</dbReference>
<dbReference type="GeneID" id="82812822"/>
<reference evidence="2 3" key="1">
    <citation type="submission" date="2018-10" db="EMBL/GenBank/DDBJ databases">
        <title>Phylogenomics of Brevibacillus.</title>
        <authorList>
            <person name="Dunlap C."/>
        </authorList>
    </citation>
    <scope>NUCLEOTIDE SEQUENCE [LARGE SCALE GENOMIC DNA]</scope>
    <source>
        <strain evidence="2 3">NRRL NRS 1219</strain>
    </source>
</reference>
<organism evidence="2 3">
    <name type="scientific">Brevibacillus agri</name>
    <dbReference type="NCBI Taxonomy" id="51101"/>
    <lineage>
        <taxon>Bacteria</taxon>
        <taxon>Bacillati</taxon>
        <taxon>Bacillota</taxon>
        <taxon>Bacilli</taxon>
        <taxon>Bacillales</taxon>
        <taxon>Paenibacillaceae</taxon>
        <taxon>Brevibacillus</taxon>
    </lineage>
</organism>
<protein>
    <submittedName>
        <fullName evidence="2">Uncharacterized protein</fullName>
    </submittedName>
</protein>
<dbReference type="AlphaFoldDB" id="A0A3M8ANY1"/>
<dbReference type="Proteomes" id="UP000317180">
    <property type="component" value="Unassembled WGS sequence"/>
</dbReference>
<dbReference type="EMBL" id="RHHN01000050">
    <property type="protein sequence ID" value="RNB52934.1"/>
    <property type="molecule type" value="Genomic_DNA"/>
</dbReference>
<gene>
    <name evidence="1" type="ORF">BAG01nite_31600</name>
    <name evidence="2" type="ORF">EB820_18175</name>
</gene>
<comment type="caution">
    <text evidence="2">The sequence shown here is derived from an EMBL/GenBank/DDBJ whole genome shotgun (WGS) entry which is preliminary data.</text>
</comment>
<evidence type="ECO:0000313" key="3">
    <source>
        <dbReference type="Proteomes" id="UP000276178"/>
    </source>
</evidence>
<keyword evidence="4" id="KW-1185">Reference proteome</keyword>
<dbReference type="EMBL" id="BJOD01000034">
    <property type="protein sequence ID" value="GED27058.1"/>
    <property type="molecule type" value="Genomic_DNA"/>
</dbReference>
<dbReference type="Proteomes" id="UP000276178">
    <property type="component" value="Unassembled WGS sequence"/>
</dbReference>
<evidence type="ECO:0000313" key="1">
    <source>
        <dbReference type="EMBL" id="GED27058.1"/>
    </source>
</evidence>
<sequence>MKKVKENNGRQKLTAYAEDEDDYYQKIQGGTGKGWRYRIQGPLTTETDAGNNFSFRWGTEIEDIEDMLEEEGVDYTGSHDIVNFRLRIESDEPVVFNTVDPINDSKEEFSVPMWFGTQIGVVNIPVEASSVHISGNGTDNLLYEFKWNENYFPSGYLDERDFDKNPGRTPGFAVRYFMDTAPSIDTGTAKINFSGYFKYRSLYNYYSLLLHEYTQITKKSSYDIEIVD</sequence>
<dbReference type="OrthoDB" id="2476083at2"/>